<proteinExistence type="predicted"/>
<feature type="domain" description="Endonuclease/exonuclease/phosphatase" evidence="1">
    <location>
        <begin position="24"/>
        <end position="351"/>
    </location>
</feature>
<organism evidence="2 3">
    <name type="scientific">Candidatus Rhodobacter oscarellae</name>
    <dbReference type="NCBI Taxonomy" id="1675527"/>
    <lineage>
        <taxon>Bacteria</taxon>
        <taxon>Pseudomonadati</taxon>
        <taxon>Pseudomonadota</taxon>
        <taxon>Alphaproteobacteria</taxon>
        <taxon>Rhodobacterales</taxon>
        <taxon>Rhodobacter group</taxon>
        <taxon>Rhodobacter</taxon>
    </lineage>
</organism>
<dbReference type="EMBL" id="LFTY01000002">
    <property type="protein sequence ID" value="KMW57656.1"/>
    <property type="molecule type" value="Genomic_DNA"/>
</dbReference>
<evidence type="ECO:0000313" key="3">
    <source>
        <dbReference type="Proteomes" id="UP000037178"/>
    </source>
</evidence>
<protein>
    <submittedName>
        <fullName evidence="2">Endonuclease/exonuclease/phosphatase family protein</fullName>
    </submittedName>
</protein>
<dbReference type="Gene3D" id="3.60.10.10">
    <property type="entry name" value="Endonuclease/exonuclease/phosphatase"/>
    <property type="match status" value="1"/>
</dbReference>
<name>A0A0J9E4I2_9RHOB</name>
<dbReference type="PATRIC" id="fig|1675527.3.peg.2748"/>
<keyword evidence="3" id="KW-1185">Reference proteome</keyword>
<gene>
    <name evidence="2" type="ORF">AIOL_002621</name>
</gene>
<evidence type="ECO:0000259" key="1">
    <source>
        <dbReference type="Pfam" id="PF03372"/>
    </source>
</evidence>
<keyword evidence="2" id="KW-0540">Nuclease</keyword>
<dbReference type="InterPro" id="IPR036691">
    <property type="entry name" value="Endo/exonu/phosph_ase_sf"/>
</dbReference>
<dbReference type="Proteomes" id="UP000037178">
    <property type="component" value="Unassembled WGS sequence"/>
</dbReference>
<evidence type="ECO:0000313" key="2">
    <source>
        <dbReference type="EMBL" id="KMW57656.1"/>
    </source>
</evidence>
<dbReference type="AlphaFoldDB" id="A0A0J9E4I2"/>
<dbReference type="GO" id="GO:0004527">
    <property type="term" value="F:exonuclease activity"/>
    <property type="evidence" value="ECO:0007669"/>
    <property type="project" value="UniProtKB-KW"/>
</dbReference>
<dbReference type="GO" id="GO:0004519">
    <property type="term" value="F:endonuclease activity"/>
    <property type="evidence" value="ECO:0007669"/>
    <property type="project" value="UniProtKB-KW"/>
</dbReference>
<accession>A0A0J9E4I2</accession>
<dbReference type="STRING" id="1675527.AIOL_002621"/>
<dbReference type="SUPFAM" id="SSF56219">
    <property type="entry name" value="DNase I-like"/>
    <property type="match status" value="1"/>
</dbReference>
<reference evidence="2 3" key="1">
    <citation type="submission" date="2015-06" db="EMBL/GenBank/DDBJ databases">
        <title>Draft genome sequence of an Alphaproteobacteria species associated to the Mediterranean sponge Oscarella lobularis.</title>
        <authorList>
            <person name="Jourda C."/>
            <person name="Santini S."/>
            <person name="Claverie J.-M."/>
        </authorList>
    </citation>
    <scope>NUCLEOTIDE SEQUENCE [LARGE SCALE GENOMIC DNA]</scope>
    <source>
        <strain evidence="2">IGS</strain>
    </source>
</reference>
<dbReference type="Pfam" id="PF03372">
    <property type="entry name" value="Exo_endo_phos"/>
    <property type="match status" value="1"/>
</dbReference>
<keyword evidence="2" id="KW-0269">Exonuclease</keyword>
<keyword evidence="2" id="KW-0378">Hydrolase</keyword>
<sequence length="362" mass="39932">MASTNAARLCGAAMRPLTGMRIATYNVEWFDGLFDDAGQLLANGDWSGRQDVTKAEQIAALGRVFAALEADAIMVVEAPDTGRVRRSVRALENFAAAFQLRTRKAVTGFQSDTQQEITLLFDPDVISAVHDPQGAPTGKKGARDAPRFDGVFKIDLDTDAAADAVRFSKPPLELEVTGTDGRRLRLIGVHVKSKAPHGASSPEEVMRISIANRRKQLAQCIWLRQRVEAHLTGGDSLIVLGDFNDGPGLDEYEKLFGRSGIEIVLGETGAQCLFDPHARMALTQRIGGRLSTARFYLHHEDRYLQALLDYIMVSPDIRAEGPRWKIWHPFDDPACYRAPELREALLTASDHFPVTIDLPAMR</sequence>
<keyword evidence="2" id="KW-0255">Endonuclease</keyword>
<dbReference type="InterPro" id="IPR005135">
    <property type="entry name" value="Endo/exonuclease/phosphatase"/>
</dbReference>
<comment type="caution">
    <text evidence="2">The sequence shown here is derived from an EMBL/GenBank/DDBJ whole genome shotgun (WGS) entry which is preliminary data.</text>
</comment>